<sequence>MRRVIVMLEQQPQSKNIKPADAEAFRSAILKWLKMLGQTAFRKNVFLQLDFFTTAKDPPEIYSLPKNYIDLLRKHAKVADSSGGHPFASSVACTQKRRCSAAL</sequence>
<evidence type="ECO:0000313" key="1">
    <source>
        <dbReference type="EMBL" id="QVL30313.1"/>
    </source>
</evidence>
<gene>
    <name evidence="1" type="ORF">KIH39_15785</name>
</gene>
<dbReference type="KEGG" id="tsph:KIH39_15785"/>
<dbReference type="RefSeq" id="WP_213494189.1">
    <property type="nucleotide sequence ID" value="NZ_CP074694.1"/>
</dbReference>
<protein>
    <submittedName>
        <fullName evidence="1">Uncharacterized protein</fullName>
    </submittedName>
</protein>
<dbReference type="EMBL" id="CP074694">
    <property type="protein sequence ID" value="QVL30313.1"/>
    <property type="molecule type" value="Genomic_DNA"/>
</dbReference>
<organism evidence="1 2">
    <name type="scientific">Telmatocola sphagniphila</name>
    <dbReference type="NCBI Taxonomy" id="1123043"/>
    <lineage>
        <taxon>Bacteria</taxon>
        <taxon>Pseudomonadati</taxon>
        <taxon>Planctomycetota</taxon>
        <taxon>Planctomycetia</taxon>
        <taxon>Gemmatales</taxon>
        <taxon>Gemmataceae</taxon>
    </lineage>
</organism>
<proteinExistence type="predicted"/>
<dbReference type="Proteomes" id="UP000676194">
    <property type="component" value="Chromosome"/>
</dbReference>
<dbReference type="AlphaFoldDB" id="A0A8E6B1U0"/>
<reference evidence="1" key="1">
    <citation type="submission" date="2021-05" db="EMBL/GenBank/DDBJ databases">
        <title>Complete genome sequence of the cellulolytic planctomycete Telmatocola sphagniphila SP2T and characterization of the first cellulase from planctomycetes.</title>
        <authorList>
            <person name="Rakitin A.L."/>
            <person name="Beletsky A.V."/>
            <person name="Naumoff D.G."/>
            <person name="Kulichevskaya I.S."/>
            <person name="Mardanov A.V."/>
            <person name="Ravin N.V."/>
            <person name="Dedysh S.N."/>
        </authorList>
    </citation>
    <scope>NUCLEOTIDE SEQUENCE</scope>
    <source>
        <strain evidence="1">SP2T</strain>
    </source>
</reference>
<keyword evidence="2" id="KW-1185">Reference proteome</keyword>
<evidence type="ECO:0000313" key="2">
    <source>
        <dbReference type="Proteomes" id="UP000676194"/>
    </source>
</evidence>
<name>A0A8E6B1U0_9BACT</name>
<accession>A0A8E6B1U0</accession>